<dbReference type="KEGG" id="nhe:NECHADRAFT_102556"/>
<dbReference type="eggNOG" id="KOG4755">
    <property type="taxonomic scope" value="Eukaryota"/>
</dbReference>
<evidence type="ECO:0000256" key="3">
    <source>
        <dbReference type="ARBA" id="ARBA00022670"/>
    </source>
</evidence>
<dbReference type="HOGENOM" id="CLU_043960_0_0_1"/>
<comment type="similarity">
    <text evidence="1">Belongs to the peptidase C15 family.</text>
</comment>
<evidence type="ECO:0000256" key="5">
    <source>
        <dbReference type="ARBA" id="ARBA00022807"/>
    </source>
</evidence>
<evidence type="ECO:0000256" key="2">
    <source>
        <dbReference type="ARBA" id="ARBA00022490"/>
    </source>
</evidence>
<dbReference type="GeneID" id="9668911"/>
<dbReference type="RefSeq" id="XP_003052136.1">
    <property type="nucleotide sequence ID" value="XM_003052090.1"/>
</dbReference>
<feature type="region of interest" description="Disordered" evidence="6">
    <location>
        <begin position="116"/>
        <end position="139"/>
    </location>
</feature>
<protein>
    <recommendedName>
        <fullName evidence="9">Pyroglutamyl peptidase type I</fullName>
    </recommendedName>
</protein>
<proteinExistence type="inferred from homology"/>
<organism evidence="7 8">
    <name type="scientific">Fusarium vanettenii (strain ATCC MYA-4622 / CBS 123669 / FGSC 9596 / NRRL 45880 / 77-13-4)</name>
    <name type="common">Fusarium solani subsp. pisi</name>
    <dbReference type="NCBI Taxonomy" id="660122"/>
    <lineage>
        <taxon>Eukaryota</taxon>
        <taxon>Fungi</taxon>
        <taxon>Dikarya</taxon>
        <taxon>Ascomycota</taxon>
        <taxon>Pezizomycotina</taxon>
        <taxon>Sordariomycetes</taxon>
        <taxon>Hypocreomycetidae</taxon>
        <taxon>Hypocreales</taxon>
        <taxon>Nectriaceae</taxon>
        <taxon>Fusarium</taxon>
        <taxon>Fusarium solani species complex</taxon>
        <taxon>Fusarium vanettenii</taxon>
    </lineage>
</organism>
<dbReference type="InterPro" id="IPR000816">
    <property type="entry name" value="Peptidase_C15"/>
</dbReference>
<dbReference type="GO" id="GO:0005829">
    <property type="term" value="C:cytosol"/>
    <property type="evidence" value="ECO:0007669"/>
    <property type="project" value="InterPro"/>
</dbReference>
<evidence type="ECO:0000256" key="4">
    <source>
        <dbReference type="ARBA" id="ARBA00022801"/>
    </source>
</evidence>
<dbReference type="InParanoid" id="C7YQ72"/>
<evidence type="ECO:0000313" key="8">
    <source>
        <dbReference type="Proteomes" id="UP000005206"/>
    </source>
</evidence>
<evidence type="ECO:0000256" key="6">
    <source>
        <dbReference type="SAM" id="MobiDB-lite"/>
    </source>
</evidence>
<dbReference type="PANTHER" id="PTHR23402:SF1">
    <property type="entry name" value="PYROGLUTAMYL-PEPTIDASE I"/>
    <property type="match status" value="1"/>
</dbReference>
<gene>
    <name evidence="7" type="ORF">NECHADRAFT_102556</name>
</gene>
<keyword evidence="4" id="KW-0378">Hydrolase</keyword>
<dbReference type="GO" id="GO:0006508">
    <property type="term" value="P:proteolysis"/>
    <property type="evidence" value="ECO:0007669"/>
    <property type="project" value="UniProtKB-KW"/>
</dbReference>
<keyword evidence="2" id="KW-0963">Cytoplasm</keyword>
<dbReference type="InterPro" id="IPR016125">
    <property type="entry name" value="Peptidase_C15-like"/>
</dbReference>
<dbReference type="PANTHER" id="PTHR23402">
    <property type="entry name" value="PROTEASE FAMILY C15 PYROGLUTAMYL-PEPTIDASE I-RELATED"/>
    <property type="match status" value="1"/>
</dbReference>
<dbReference type="STRING" id="660122.C7YQ72"/>
<dbReference type="SUPFAM" id="SSF53182">
    <property type="entry name" value="Pyrrolidone carboxyl peptidase (pyroglutamate aminopeptidase)"/>
    <property type="match status" value="1"/>
</dbReference>
<dbReference type="OrthoDB" id="407146at2759"/>
<dbReference type="Pfam" id="PF01470">
    <property type="entry name" value="Peptidase_C15"/>
    <property type="match status" value="1"/>
</dbReference>
<keyword evidence="3" id="KW-0645">Protease</keyword>
<evidence type="ECO:0000313" key="7">
    <source>
        <dbReference type="EMBL" id="EEU46423.1"/>
    </source>
</evidence>
<dbReference type="AlphaFoldDB" id="C7YQ72"/>
<dbReference type="GO" id="GO:0016920">
    <property type="term" value="F:pyroglutamyl-peptidase activity"/>
    <property type="evidence" value="ECO:0007669"/>
    <property type="project" value="InterPro"/>
</dbReference>
<dbReference type="CDD" id="cd00501">
    <property type="entry name" value="Peptidase_C15"/>
    <property type="match status" value="1"/>
</dbReference>
<dbReference type="VEuPathDB" id="FungiDB:NECHADRAFT_102556"/>
<dbReference type="Gene3D" id="3.40.630.20">
    <property type="entry name" value="Peptidase C15, pyroglutamyl peptidase I-like"/>
    <property type="match status" value="1"/>
</dbReference>
<accession>C7YQ72</accession>
<dbReference type="OMA" id="KLAYNHK"/>
<dbReference type="Proteomes" id="UP000005206">
    <property type="component" value="Chromosome 4"/>
</dbReference>
<sequence>MGSQIGDPDELTVLVTGFGPFREQYPINPSWEIASGLPSHLPPLRAKNPNSRHVAVALPKVRILVHPEPIRVNYRVVRDLVPTFYSGQRIDVVIHIGMAGPRPFYCIERRGHRDGYKHTDVDGERPDEEEERKPGSDWPWRGLPEEIETELDVEDVLGRWQAHSSEDLDLRISEDAGRYLCDFIYYSSLAELWKLQRPRKVVFLHVPADASHQSIETGRELAVNLIRSIVESETDKSREK</sequence>
<reference evidence="7 8" key="1">
    <citation type="journal article" date="2009" name="PLoS Genet.">
        <title>The genome of Nectria haematococca: contribution of supernumerary chromosomes to gene expansion.</title>
        <authorList>
            <person name="Coleman J.J."/>
            <person name="Rounsley S.D."/>
            <person name="Rodriguez-Carres M."/>
            <person name="Kuo A."/>
            <person name="Wasmann C.C."/>
            <person name="Grimwood J."/>
            <person name="Schmutz J."/>
            <person name="Taga M."/>
            <person name="White G.J."/>
            <person name="Zhou S."/>
            <person name="Schwartz D.C."/>
            <person name="Freitag M."/>
            <person name="Ma L.J."/>
            <person name="Danchin E.G."/>
            <person name="Henrissat B."/>
            <person name="Coutinho P.M."/>
            <person name="Nelson D.R."/>
            <person name="Straney D."/>
            <person name="Napoli C.A."/>
            <person name="Barker B.M."/>
            <person name="Gribskov M."/>
            <person name="Rep M."/>
            <person name="Kroken S."/>
            <person name="Molnar I."/>
            <person name="Rensing C."/>
            <person name="Kennell J.C."/>
            <person name="Zamora J."/>
            <person name="Farman M.L."/>
            <person name="Selker E.U."/>
            <person name="Salamov A."/>
            <person name="Shapiro H."/>
            <person name="Pangilinan J."/>
            <person name="Lindquist E."/>
            <person name="Lamers C."/>
            <person name="Grigoriev I.V."/>
            <person name="Geiser D.M."/>
            <person name="Covert S.F."/>
            <person name="Temporini E."/>
            <person name="Vanetten H.D."/>
        </authorList>
    </citation>
    <scope>NUCLEOTIDE SEQUENCE [LARGE SCALE GENOMIC DNA]</scope>
    <source>
        <strain evidence="8">ATCC MYA-4622 / CBS 123669 / FGSC 9596 / NRRL 45880 / 77-13-4</strain>
    </source>
</reference>
<evidence type="ECO:0000256" key="1">
    <source>
        <dbReference type="ARBA" id="ARBA00006641"/>
    </source>
</evidence>
<dbReference type="EMBL" id="GG698898">
    <property type="protein sequence ID" value="EEU46423.1"/>
    <property type="molecule type" value="Genomic_DNA"/>
</dbReference>
<keyword evidence="5" id="KW-0788">Thiol protease</keyword>
<dbReference type="InterPro" id="IPR036440">
    <property type="entry name" value="Peptidase_C15-like_sf"/>
</dbReference>
<keyword evidence="8" id="KW-1185">Reference proteome</keyword>
<evidence type="ECO:0008006" key="9">
    <source>
        <dbReference type="Google" id="ProtNLM"/>
    </source>
</evidence>
<name>C7YQ72_FUSV7</name>